<dbReference type="UniPathway" id="UPA00219"/>
<keyword evidence="13" id="KW-1185">Reference proteome</keyword>
<dbReference type="Pfam" id="PF03734">
    <property type="entry name" value="YkuD"/>
    <property type="match status" value="1"/>
</dbReference>
<feature type="active site" description="Nucleophile" evidence="9">
    <location>
        <position position="137"/>
    </location>
</feature>
<evidence type="ECO:0000256" key="3">
    <source>
        <dbReference type="ARBA" id="ARBA00022679"/>
    </source>
</evidence>
<dbReference type="PROSITE" id="PS51781">
    <property type="entry name" value="SH3B"/>
    <property type="match status" value="1"/>
</dbReference>
<evidence type="ECO:0000256" key="7">
    <source>
        <dbReference type="ARBA" id="ARBA00023316"/>
    </source>
</evidence>
<dbReference type="Pfam" id="PF08239">
    <property type="entry name" value="SH3_3"/>
    <property type="match status" value="1"/>
</dbReference>
<organism evidence="12 13">
    <name type="scientific">Shimazuella alba</name>
    <dbReference type="NCBI Taxonomy" id="2690964"/>
    <lineage>
        <taxon>Bacteria</taxon>
        <taxon>Bacillati</taxon>
        <taxon>Bacillota</taxon>
        <taxon>Bacilli</taxon>
        <taxon>Bacillales</taxon>
        <taxon>Thermoactinomycetaceae</taxon>
        <taxon>Shimazuella</taxon>
    </lineage>
</organism>
<evidence type="ECO:0000259" key="11">
    <source>
        <dbReference type="PROSITE" id="PS52029"/>
    </source>
</evidence>
<protein>
    <submittedName>
        <fullName evidence="12">L,D-transpeptidase family protein</fullName>
    </submittedName>
</protein>
<dbReference type="Proteomes" id="UP000430692">
    <property type="component" value="Unassembled WGS sequence"/>
</dbReference>
<dbReference type="FunFam" id="2.40.440.10:FF:000003">
    <property type="entry name" value="L,D-transpeptidase YciB"/>
    <property type="match status" value="1"/>
</dbReference>
<dbReference type="PROSITE" id="PS52029">
    <property type="entry name" value="LD_TPASE"/>
    <property type="match status" value="1"/>
</dbReference>
<dbReference type="CDD" id="cd16913">
    <property type="entry name" value="YkuD_like"/>
    <property type="match status" value="1"/>
</dbReference>
<dbReference type="PANTHER" id="PTHR30582">
    <property type="entry name" value="L,D-TRANSPEPTIDASE"/>
    <property type="match status" value="1"/>
</dbReference>
<dbReference type="Gene3D" id="2.40.440.10">
    <property type="entry name" value="L,D-transpeptidase catalytic domain-like"/>
    <property type="match status" value="1"/>
</dbReference>
<proteinExistence type="inferred from homology"/>
<dbReference type="GO" id="GO:0005576">
    <property type="term" value="C:extracellular region"/>
    <property type="evidence" value="ECO:0007669"/>
    <property type="project" value="TreeGrafter"/>
</dbReference>
<evidence type="ECO:0000256" key="8">
    <source>
        <dbReference type="ARBA" id="ARBA00060592"/>
    </source>
</evidence>
<evidence type="ECO:0000256" key="1">
    <source>
        <dbReference type="ARBA" id="ARBA00004752"/>
    </source>
</evidence>
<evidence type="ECO:0000259" key="10">
    <source>
        <dbReference type="PROSITE" id="PS51781"/>
    </source>
</evidence>
<evidence type="ECO:0000313" key="12">
    <source>
        <dbReference type="EMBL" id="MXQ53590.1"/>
    </source>
</evidence>
<dbReference type="InterPro" id="IPR005490">
    <property type="entry name" value="LD_TPept_cat_dom"/>
</dbReference>
<feature type="domain" description="L,D-TPase catalytic" evidence="11">
    <location>
        <begin position="38"/>
        <end position="161"/>
    </location>
</feature>
<evidence type="ECO:0000256" key="2">
    <source>
        <dbReference type="ARBA" id="ARBA00005992"/>
    </source>
</evidence>
<dbReference type="GO" id="GO:0071972">
    <property type="term" value="F:peptidoglycan L,D-transpeptidase activity"/>
    <property type="evidence" value="ECO:0007669"/>
    <property type="project" value="TreeGrafter"/>
</dbReference>
<dbReference type="InterPro" id="IPR038063">
    <property type="entry name" value="Transpep_catalytic_dom"/>
</dbReference>
<evidence type="ECO:0000256" key="9">
    <source>
        <dbReference type="PROSITE-ProRule" id="PRU01373"/>
    </source>
</evidence>
<gene>
    <name evidence="12" type="ORF">GSM42_07580</name>
</gene>
<keyword evidence="7 9" id="KW-0961">Cell wall biogenesis/degradation</keyword>
<dbReference type="Gene3D" id="2.30.30.40">
    <property type="entry name" value="SH3 Domains"/>
    <property type="match status" value="1"/>
</dbReference>
<evidence type="ECO:0000313" key="13">
    <source>
        <dbReference type="Proteomes" id="UP000430692"/>
    </source>
</evidence>
<comment type="pathway">
    <text evidence="8">Glycan biosynthesis.</text>
</comment>
<dbReference type="GO" id="GO:0018104">
    <property type="term" value="P:peptidoglycan-protein cross-linking"/>
    <property type="evidence" value="ECO:0007669"/>
    <property type="project" value="TreeGrafter"/>
</dbReference>
<dbReference type="AlphaFoldDB" id="A0A6I4VUM4"/>
<comment type="similarity">
    <text evidence="2">Belongs to the YkuD family.</text>
</comment>
<dbReference type="GO" id="GO:0016740">
    <property type="term" value="F:transferase activity"/>
    <property type="evidence" value="ECO:0007669"/>
    <property type="project" value="UniProtKB-KW"/>
</dbReference>
<comment type="pathway">
    <text evidence="1 9">Cell wall biogenesis; peptidoglycan biosynthesis.</text>
</comment>
<dbReference type="InterPro" id="IPR003646">
    <property type="entry name" value="SH3-like_bac-type"/>
</dbReference>
<dbReference type="PANTHER" id="PTHR30582:SF4">
    <property type="entry name" value="L,D-TRANSPEPTIDASE YQJB-RELATED"/>
    <property type="match status" value="1"/>
</dbReference>
<evidence type="ECO:0000256" key="5">
    <source>
        <dbReference type="ARBA" id="ARBA00022960"/>
    </source>
</evidence>
<sequence>MKAIKWVSILTALALVFTGLFSFGAVNRSYAAGGPDDYKIEVNKSNNRLYLYNKYGKVIKTYKIATGRTSSLTPEGTFEIIIKINQPGWKGIPGGDPRNPLGPRWLGLQVGGDNGRMYGIHGNNNPASIGTYASSGCVRMYNDQVIELYNTVGTGTLVWITKNKHDGVWHGRHRTSKPSTSKLTVSVSAANIRAAASLKAKVLQVVPRGTVLNKVGVSGDFHKIKLKSGAYAYVHKSVVK</sequence>
<feature type="domain" description="SH3b" evidence="10">
    <location>
        <begin position="180"/>
        <end position="240"/>
    </location>
</feature>
<keyword evidence="5 9" id="KW-0133">Cell shape</keyword>
<dbReference type="RefSeq" id="WP_160800948.1">
    <property type="nucleotide sequence ID" value="NZ_WUUL01000004.1"/>
</dbReference>
<dbReference type="SUPFAM" id="SSF141523">
    <property type="entry name" value="L,D-transpeptidase catalytic domain-like"/>
    <property type="match status" value="1"/>
</dbReference>
<evidence type="ECO:0000256" key="6">
    <source>
        <dbReference type="ARBA" id="ARBA00022984"/>
    </source>
</evidence>
<keyword evidence="6 9" id="KW-0573">Peptidoglycan synthesis</keyword>
<accession>A0A6I4VUM4</accession>
<evidence type="ECO:0000256" key="4">
    <source>
        <dbReference type="ARBA" id="ARBA00022801"/>
    </source>
</evidence>
<name>A0A6I4VUM4_9BACL</name>
<dbReference type="GO" id="GO:0071555">
    <property type="term" value="P:cell wall organization"/>
    <property type="evidence" value="ECO:0007669"/>
    <property type="project" value="UniProtKB-UniRule"/>
</dbReference>
<dbReference type="EMBL" id="WUUL01000004">
    <property type="protein sequence ID" value="MXQ53590.1"/>
    <property type="molecule type" value="Genomic_DNA"/>
</dbReference>
<keyword evidence="3" id="KW-0808">Transferase</keyword>
<comment type="caution">
    <text evidence="12">The sequence shown here is derived from an EMBL/GenBank/DDBJ whole genome shotgun (WGS) entry which is preliminary data.</text>
</comment>
<reference evidence="12 13" key="1">
    <citation type="submission" date="2019-12" db="EMBL/GenBank/DDBJ databases">
        <title>Whole-genome analyses of novel actinobacteria.</title>
        <authorList>
            <person name="Sahin N."/>
            <person name="Saygin H."/>
        </authorList>
    </citation>
    <scope>NUCLEOTIDE SEQUENCE [LARGE SCALE GENOMIC DNA]</scope>
    <source>
        <strain evidence="12 13">KC615</strain>
    </source>
</reference>
<feature type="active site" description="Proton donor/acceptor" evidence="9">
    <location>
        <position position="121"/>
    </location>
</feature>
<dbReference type="GO" id="GO:0008360">
    <property type="term" value="P:regulation of cell shape"/>
    <property type="evidence" value="ECO:0007669"/>
    <property type="project" value="UniProtKB-UniRule"/>
</dbReference>
<dbReference type="InterPro" id="IPR050979">
    <property type="entry name" value="LD-transpeptidase"/>
</dbReference>
<keyword evidence="4" id="KW-0378">Hydrolase</keyword>